<dbReference type="OrthoDB" id="2444952at2759"/>
<name>A0A9N9BHH4_9GLOM</name>
<proteinExistence type="predicted"/>
<dbReference type="Proteomes" id="UP000789342">
    <property type="component" value="Unassembled WGS sequence"/>
</dbReference>
<comment type="caution">
    <text evidence="1">The sequence shown here is derived from an EMBL/GenBank/DDBJ whole genome shotgun (WGS) entry which is preliminary data.</text>
</comment>
<evidence type="ECO:0000313" key="2">
    <source>
        <dbReference type="Proteomes" id="UP000789342"/>
    </source>
</evidence>
<evidence type="ECO:0000313" key="1">
    <source>
        <dbReference type="EMBL" id="CAG8564770.1"/>
    </source>
</evidence>
<keyword evidence="2" id="KW-1185">Reference proteome</keyword>
<organism evidence="1 2">
    <name type="scientific">Acaulospora morrowiae</name>
    <dbReference type="NCBI Taxonomy" id="94023"/>
    <lineage>
        <taxon>Eukaryota</taxon>
        <taxon>Fungi</taxon>
        <taxon>Fungi incertae sedis</taxon>
        <taxon>Mucoromycota</taxon>
        <taxon>Glomeromycotina</taxon>
        <taxon>Glomeromycetes</taxon>
        <taxon>Diversisporales</taxon>
        <taxon>Acaulosporaceae</taxon>
        <taxon>Acaulospora</taxon>
    </lineage>
</organism>
<feature type="non-terminal residue" evidence="1">
    <location>
        <position position="1"/>
    </location>
</feature>
<dbReference type="EMBL" id="CAJVPV010004015">
    <property type="protein sequence ID" value="CAG8564770.1"/>
    <property type="molecule type" value="Genomic_DNA"/>
</dbReference>
<sequence length="41" mass="4483">AEQQIPAFCYANRNISTINSHCTTLGKHQNDGSEGTSKEKC</sequence>
<accession>A0A9N9BHH4</accession>
<dbReference type="AlphaFoldDB" id="A0A9N9BHH4"/>
<reference evidence="1" key="1">
    <citation type="submission" date="2021-06" db="EMBL/GenBank/DDBJ databases">
        <authorList>
            <person name="Kallberg Y."/>
            <person name="Tangrot J."/>
            <person name="Rosling A."/>
        </authorList>
    </citation>
    <scope>NUCLEOTIDE SEQUENCE</scope>
    <source>
        <strain evidence="1">CL551</strain>
    </source>
</reference>
<gene>
    <name evidence="1" type="ORF">AMORRO_LOCUS6185</name>
</gene>
<protein>
    <submittedName>
        <fullName evidence="1">5877_t:CDS:1</fullName>
    </submittedName>
</protein>